<evidence type="ECO:0008006" key="12">
    <source>
        <dbReference type="Google" id="ProtNLM"/>
    </source>
</evidence>
<dbReference type="GO" id="GO:0016887">
    <property type="term" value="F:ATP hydrolysis activity"/>
    <property type="evidence" value="ECO:0007669"/>
    <property type="project" value="InterPro"/>
</dbReference>
<keyword evidence="3" id="KW-0547">Nucleotide-binding</keyword>
<feature type="transmembrane region" description="Helical" evidence="7">
    <location>
        <begin position="163"/>
        <end position="181"/>
    </location>
</feature>
<evidence type="ECO:0000259" key="8">
    <source>
        <dbReference type="PROSITE" id="PS50893"/>
    </source>
</evidence>
<dbReference type="InterPro" id="IPR027417">
    <property type="entry name" value="P-loop_NTPase"/>
</dbReference>
<dbReference type="OrthoDB" id="9762778at2"/>
<dbReference type="PROSITE" id="PS50893">
    <property type="entry name" value="ABC_TRANSPORTER_2"/>
    <property type="match status" value="1"/>
</dbReference>
<dbReference type="RefSeq" id="WP_097791616.1">
    <property type="nucleotide sequence ID" value="NZ_NOUV01000005.1"/>
</dbReference>
<keyword evidence="5 7" id="KW-1133">Transmembrane helix</keyword>
<feature type="domain" description="ABC transporter" evidence="8">
    <location>
        <begin position="344"/>
        <end position="571"/>
    </location>
</feature>
<dbReference type="PROSITE" id="PS50929">
    <property type="entry name" value="ABC_TM1F"/>
    <property type="match status" value="1"/>
</dbReference>
<name>A0A2A7B9A5_9FIRM</name>
<accession>A0A2A7B9A5</accession>
<sequence length="571" mass="63148">MKQKTQKKELRWLWAHSRPAAGGILLLTVLYCVMAANSVVYALLMKQLVDSAIQHEMPGFFRAGALYLALILVQAALTMASNLTEEKLRAKLERGLRGSVFQTLLGMEHRTFSAYPAGTLLNHIATDVDTIVNEMLALLPGLLSLLVQLCAIAALLIAWDGRFALVLLAGGCVLLLAAPLLRRRMKRLQRAVREENDSLWAFLDEMFRSVPILKAFCAQKRMEEQLEDRLRRLQQVRYRQVVFSNVCNRGFNLAVNSGYLFGLIWCSIGLMQGTMTYGTLTAVLQLVAQLQVPFSQLSGYLPRYYAMCTAADRLMQLEQAPAEPRAAAEAPVDCAALYEELAAIRAEDLHFAYEQKPVYSGASLCIQKGETVAFMGSSGIGKSTFLKLLLALYQPTSGSIWLEGRDGTHTPVTVDTRPLFAYVPQQNTLLSGSIWESVALFRHSGELTDAEKRRVQQVCRTACAEEFITALPQGYDTVLGEGGKGLSEGQMQRLAVARALYADCPILLLDEATSALDEATEVRLLANLQQDTRGKTILFVTHRRAALSLCSRVFEVEDGKLCARPVGKETE</sequence>
<dbReference type="InterPro" id="IPR003593">
    <property type="entry name" value="AAA+_ATPase"/>
</dbReference>
<dbReference type="Proteomes" id="UP000220904">
    <property type="component" value="Unassembled WGS sequence"/>
</dbReference>
<keyword evidence="2 7" id="KW-0812">Transmembrane</keyword>
<proteinExistence type="predicted"/>
<feature type="transmembrane region" description="Helical" evidence="7">
    <location>
        <begin position="64"/>
        <end position="84"/>
    </location>
</feature>
<evidence type="ECO:0000256" key="5">
    <source>
        <dbReference type="ARBA" id="ARBA00022989"/>
    </source>
</evidence>
<dbReference type="EMBL" id="NOUV01000005">
    <property type="protein sequence ID" value="PDX87956.1"/>
    <property type="molecule type" value="Genomic_DNA"/>
</dbReference>
<evidence type="ECO:0000256" key="6">
    <source>
        <dbReference type="ARBA" id="ARBA00023136"/>
    </source>
</evidence>
<dbReference type="AlphaFoldDB" id="A0A2A7B9A5"/>
<dbReference type="Gene3D" id="3.40.50.300">
    <property type="entry name" value="P-loop containing nucleotide triphosphate hydrolases"/>
    <property type="match status" value="1"/>
</dbReference>
<reference evidence="10 11" key="1">
    <citation type="journal article" date="2017" name="Front. Microbiol.">
        <title>New Insights into the Diversity of the Genus Faecalibacterium.</title>
        <authorList>
            <person name="Benevides L."/>
            <person name="Burman S."/>
            <person name="Martin R."/>
            <person name="Robert V."/>
            <person name="Thomas M."/>
            <person name="Miquel S."/>
            <person name="Chain F."/>
            <person name="Sokol H."/>
            <person name="Bermudez-Humaran L.G."/>
            <person name="Morrison M."/>
            <person name="Langella P."/>
            <person name="Azevedo V.A."/>
            <person name="Chatel J.M."/>
            <person name="Soares S."/>
        </authorList>
    </citation>
    <scope>NUCLEOTIDE SEQUENCE [LARGE SCALE GENOMIC DNA]</scope>
    <source>
        <strain evidence="10 11">AHMP21</strain>
    </source>
</reference>
<dbReference type="SUPFAM" id="SSF90123">
    <property type="entry name" value="ABC transporter transmembrane region"/>
    <property type="match status" value="1"/>
</dbReference>
<evidence type="ECO:0000313" key="10">
    <source>
        <dbReference type="EMBL" id="PDX87956.1"/>
    </source>
</evidence>
<gene>
    <name evidence="10" type="ORF">CHR60_02755</name>
</gene>
<evidence type="ECO:0000256" key="4">
    <source>
        <dbReference type="ARBA" id="ARBA00022840"/>
    </source>
</evidence>
<comment type="caution">
    <text evidence="10">The sequence shown here is derived from an EMBL/GenBank/DDBJ whole genome shotgun (WGS) entry which is preliminary data.</text>
</comment>
<evidence type="ECO:0000256" key="3">
    <source>
        <dbReference type="ARBA" id="ARBA00022741"/>
    </source>
</evidence>
<dbReference type="InterPro" id="IPR011527">
    <property type="entry name" value="ABC1_TM_dom"/>
</dbReference>
<dbReference type="Pfam" id="PF00005">
    <property type="entry name" value="ABC_tran"/>
    <property type="match status" value="1"/>
</dbReference>
<dbReference type="SMART" id="SM00382">
    <property type="entry name" value="AAA"/>
    <property type="match status" value="1"/>
</dbReference>
<evidence type="ECO:0000259" key="9">
    <source>
        <dbReference type="PROSITE" id="PS50929"/>
    </source>
</evidence>
<evidence type="ECO:0000256" key="1">
    <source>
        <dbReference type="ARBA" id="ARBA00004651"/>
    </source>
</evidence>
<dbReference type="Pfam" id="PF00664">
    <property type="entry name" value="ABC_membrane"/>
    <property type="match status" value="1"/>
</dbReference>
<dbReference type="GO" id="GO:0140359">
    <property type="term" value="F:ABC-type transporter activity"/>
    <property type="evidence" value="ECO:0007669"/>
    <property type="project" value="InterPro"/>
</dbReference>
<keyword evidence="4" id="KW-0067">ATP-binding</keyword>
<dbReference type="SUPFAM" id="SSF52540">
    <property type="entry name" value="P-loop containing nucleoside triphosphate hydrolases"/>
    <property type="match status" value="1"/>
</dbReference>
<dbReference type="GO" id="GO:0005524">
    <property type="term" value="F:ATP binding"/>
    <property type="evidence" value="ECO:0007669"/>
    <property type="project" value="UniProtKB-KW"/>
</dbReference>
<dbReference type="Gene3D" id="1.20.1560.10">
    <property type="entry name" value="ABC transporter type 1, transmembrane domain"/>
    <property type="match status" value="1"/>
</dbReference>
<evidence type="ECO:0000256" key="2">
    <source>
        <dbReference type="ARBA" id="ARBA00022692"/>
    </source>
</evidence>
<feature type="transmembrane region" description="Helical" evidence="7">
    <location>
        <begin position="21"/>
        <end position="44"/>
    </location>
</feature>
<evidence type="ECO:0000256" key="7">
    <source>
        <dbReference type="SAM" id="Phobius"/>
    </source>
</evidence>
<dbReference type="InterPro" id="IPR036640">
    <property type="entry name" value="ABC1_TM_sf"/>
</dbReference>
<feature type="transmembrane region" description="Helical" evidence="7">
    <location>
        <begin position="136"/>
        <end position="157"/>
    </location>
</feature>
<evidence type="ECO:0000313" key="11">
    <source>
        <dbReference type="Proteomes" id="UP000220904"/>
    </source>
</evidence>
<dbReference type="GO" id="GO:0005886">
    <property type="term" value="C:plasma membrane"/>
    <property type="evidence" value="ECO:0007669"/>
    <property type="project" value="UniProtKB-SubCell"/>
</dbReference>
<feature type="domain" description="ABC transmembrane type-1" evidence="9">
    <location>
        <begin position="25"/>
        <end position="306"/>
    </location>
</feature>
<dbReference type="GO" id="GO:0034040">
    <property type="term" value="F:ATPase-coupled lipid transmembrane transporter activity"/>
    <property type="evidence" value="ECO:0007669"/>
    <property type="project" value="TreeGrafter"/>
</dbReference>
<dbReference type="CDD" id="cd07346">
    <property type="entry name" value="ABC_6TM_exporters"/>
    <property type="match status" value="1"/>
</dbReference>
<keyword evidence="6 7" id="KW-0472">Membrane</keyword>
<dbReference type="PANTHER" id="PTHR24221:SF654">
    <property type="entry name" value="ATP-BINDING CASSETTE SUB-FAMILY B MEMBER 6"/>
    <property type="match status" value="1"/>
</dbReference>
<organism evidence="10 11">
    <name type="scientific">Faecalibacterium prausnitzii</name>
    <dbReference type="NCBI Taxonomy" id="853"/>
    <lineage>
        <taxon>Bacteria</taxon>
        <taxon>Bacillati</taxon>
        <taxon>Bacillota</taxon>
        <taxon>Clostridia</taxon>
        <taxon>Eubacteriales</taxon>
        <taxon>Oscillospiraceae</taxon>
        <taxon>Faecalibacterium</taxon>
    </lineage>
</organism>
<protein>
    <recommendedName>
        <fullName evidence="12">ABC transporter ATP-binding protein</fullName>
    </recommendedName>
</protein>
<comment type="subcellular location">
    <subcellularLocation>
        <location evidence="1">Cell membrane</location>
        <topology evidence="1">Multi-pass membrane protein</topology>
    </subcellularLocation>
</comment>
<dbReference type="InterPro" id="IPR003439">
    <property type="entry name" value="ABC_transporter-like_ATP-bd"/>
</dbReference>
<dbReference type="InterPro" id="IPR039421">
    <property type="entry name" value="Type_1_exporter"/>
</dbReference>
<dbReference type="PANTHER" id="PTHR24221">
    <property type="entry name" value="ATP-BINDING CASSETTE SUB-FAMILY B"/>
    <property type="match status" value="1"/>
</dbReference>